<evidence type="ECO:0000256" key="7">
    <source>
        <dbReference type="ARBA" id="ARBA00023150"/>
    </source>
</evidence>
<evidence type="ECO:0000256" key="6">
    <source>
        <dbReference type="ARBA" id="ARBA00023134"/>
    </source>
</evidence>
<sequence>MIDPKNITGIILAGGKSSRMGREKGLILLDGKPFIQHSIDALRPLVNTILIVSSNADYDAFGVTRVEDIIIESGPLAGLHSGLTHSKTEHNLVISCDVPLVTTKFLKKLLSYEKEDYDIIQFEAEGKSIPLIALYKKQCADRCQELLANGERRLRKLVSAVKTKTITVLEKERLLVTNMNTVEDLKTITNAIDH</sequence>
<dbReference type="STRING" id="1317122.ATO12_08220"/>
<dbReference type="SUPFAM" id="SSF53448">
    <property type="entry name" value="Nucleotide-diphospho-sugar transferases"/>
    <property type="match status" value="1"/>
</dbReference>
<dbReference type="RefSeq" id="WP_051575623.1">
    <property type="nucleotide sequence ID" value="NZ_AQRA01000002.1"/>
</dbReference>
<dbReference type="Gene3D" id="3.90.550.10">
    <property type="entry name" value="Spore Coat Polysaccharide Biosynthesis Protein SpsA, Chain A"/>
    <property type="match status" value="1"/>
</dbReference>
<dbReference type="GO" id="GO:0005525">
    <property type="term" value="F:GTP binding"/>
    <property type="evidence" value="ECO:0007669"/>
    <property type="project" value="UniProtKB-UniRule"/>
</dbReference>
<comment type="similarity">
    <text evidence="8">Belongs to the MobA family.</text>
</comment>
<proteinExistence type="inferred from homology"/>
<feature type="binding site" evidence="8">
    <location>
        <begin position="12"/>
        <end position="14"/>
    </location>
    <ligand>
        <name>GTP</name>
        <dbReference type="ChEBI" id="CHEBI:37565"/>
    </ligand>
</feature>
<evidence type="ECO:0000256" key="5">
    <source>
        <dbReference type="ARBA" id="ARBA00022842"/>
    </source>
</evidence>
<feature type="binding site" evidence="8">
    <location>
        <position position="68"/>
    </location>
    <ligand>
        <name>GTP</name>
        <dbReference type="ChEBI" id="CHEBI:37565"/>
    </ligand>
</feature>
<dbReference type="CDD" id="cd02503">
    <property type="entry name" value="MobA"/>
    <property type="match status" value="1"/>
</dbReference>
<evidence type="ECO:0000256" key="2">
    <source>
        <dbReference type="ARBA" id="ARBA00022679"/>
    </source>
</evidence>
<comment type="function">
    <text evidence="8">Transfers a GMP moiety from GTP to Mo-molybdopterin (Mo-MPT) cofactor (Moco or molybdenum cofactor) to form Mo-molybdopterin guanine dinucleotide (Mo-MGD) cofactor.</text>
</comment>
<evidence type="ECO:0000256" key="4">
    <source>
        <dbReference type="ARBA" id="ARBA00022741"/>
    </source>
</evidence>
<dbReference type="GO" id="GO:0046872">
    <property type="term" value="F:metal ion binding"/>
    <property type="evidence" value="ECO:0007669"/>
    <property type="project" value="UniProtKB-KW"/>
</dbReference>
<comment type="domain">
    <text evidence="8">The N-terminal domain determines nucleotide recognition and specific binding, while the C-terminal domain determines the specific binding to the target protein.</text>
</comment>
<dbReference type="OrthoDB" id="9788394at2"/>
<protein>
    <recommendedName>
        <fullName evidence="8">Probable molybdenum cofactor guanylyltransferase</fullName>
        <shortName evidence="8">MoCo guanylyltransferase</shortName>
        <ecNumber evidence="8">2.7.7.77</ecNumber>
    </recommendedName>
    <alternativeName>
        <fullName evidence="8">GTP:molybdopterin guanylyltransferase</fullName>
    </alternativeName>
    <alternativeName>
        <fullName evidence="8">Mo-MPT guanylyltransferase</fullName>
    </alternativeName>
    <alternativeName>
        <fullName evidence="8">Molybdopterin guanylyltransferase</fullName>
    </alternativeName>
    <alternativeName>
        <fullName evidence="8">Molybdopterin-guanine dinucleotide synthase</fullName>
        <shortName evidence="8">MGD synthase</shortName>
    </alternativeName>
</protein>
<dbReference type="GO" id="GO:0005737">
    <property type="term" value="C:cytoplasm"/>
    <property type="evidence" value="ECO:0007669"/>
    <property type="project" value="UniProtKB-SubCell"/>
</dbReference>
<comment type="caution">
    <text evidence="8">Lacks conserved residue(s) required for the propagation of feature annotation.</text>
</comment>
<feature type="binding site" evidence="8">
    <location>
        <position position="24"/>
    </location>
    <ligand>
        <name>GTP</name>
        <dbReference type="ChEBI" id="CHEBI:37565"/>
    </ligand>
</feature>
<dbReference type="InterPro" id="IPR025877">
    <property type="entry name" value="MobA-like_NTP_Trfase"/>
</dbReference>
<keyword evidence="5 8" id="KW-0460">Magnesium</keyword>
<keyword evidence="4 8" id="KW-0547">Nucleotide-binding</keyword>
<evidence type="ECO:0000256" key="8">
    <source>
        <dbReference type="HAMAP-Rule" id="MF_00316"/>
    </source>
</evidence>
<keyword evidence="7 8" id="KW-0501">Molybdenum cofactor biosynthesis</keyword>
<comment type="caution">
    <text evidence="10">The sequence shown here is derived from an EMBL/GenBank/DDBJ whole genome shotgun (WGS) entry which is preliminary data.</text>
</comment>
<comment type="catalytic activity">
    <reaction evidence="8">
        <text>Mo-molybdopterin + GTP + H(+) = Mo-molybdopterin guanine dinucleotide + diphosphate</text>
        <dbReference type="Rhea" id="RHEA:34243"/>
        <dbReference type="ChEBI" id="CHEBI:15378"/>
        <dbReference type="ChEBI" id="CHEBI:33019"/>
        <dbReference type="ChEBI" id="CHEBI:37565"/>
        <dbReference type="ChEBI" id="CHEBI:71302"/>
        <dbReference type="ChEBI" id="CHEBI:71310"/>
        <dbReference type="EC" id="2.7.7.77"/>
    </reaction>
</comment>
<keyword evidence="1 8" id="KW-0963">Cytoplasm</keyword>
<feature type="binding site" evidence="8">
    <location>
        <position position="97"/>
    </location>
    <ligand>
        <name>GTP</name>
        <dbReference type="ChEBI" id="CHEBI:37565"/>
    </ligand>
</feature>
<evidence type="ECO:0000313" key="11">
    <source>
        <dbReference type="Proteomes" id="UP000023541"/>
    </source>
</evidence>
<dbReference type="Pfam" id="PF12804">
    <property type="entry name" value="NTP_transf_3"/>
    <property type="match status" value="1"/>
</dbReference>
<evidence type="ECO:0000256" key="1">
    <source>
        <dbReference type="ARBA" id="ARBA00022490"/>
    </source>
</evidence>
<dbReference type="eggNOG" id="COG0746">
    <property type="taxonomic scope" value="Bacteria"/>
</dbReference>
<organism evidence="10 11">
    <name type="scientific">Aquimarina atlantica</name>
    <dbReference type="NCBI Taxonomy" id="1317122"/>
    <lineage>
        <taxon>Bacteria</taxon>
        <taxon>Pseudomonadati</taxon>
        <taxon>Bacteroidota</taxon>
        <taxon>Flavobacteriia</taxon>
        <taxon>Flavobacteriales</taxon>
        <taxon>Flavobacteriaceae</taxon>
        <taxon>Aquimarina</taxon>
    </lineage>
</organism>
<comment type="cofactor">
    <cofactor evidence="8">
        <name>Mg(2+)</name>
        <dbReference type="ChEBI" id="CHEBI:18420"/>
    </cofactor>
</comment>
<dbReference type="EMBL" id="AQRA01000002">
    <property type="protein sequence ID" value="EZH74715.1"/>
    <property type="molecule type" value="Genomic_DNA"/>
</dbReference>
<dbReference type="EC" id="2.7.7.77" evidence="8"/>
<dbReference type="Proteomes" id="UP000023541">
    <property type="component" value="Unassembled WGS sequence"/>
</dbReference>
<evidence type="ECO:0000259" key="9">
    <source>
        <dbReference type="Pfam" id="PF12804"/>
    </source>
</evidence>
<evidence type="ECO:0000256" key="3">
    <source>
        <dbReference type="ARBA" id="ARBA00022723"/>
    </source>
</evidence>
<dbReference type="GO" id="GO:0006777">
    <property type="term" value="P:Mo-molybdopterin cofactor biosynthetic process"/>
    <property type="evidence" value="ECO:0007669"/>
    <property type="project" value="UniProtKB-KW"/>
</dbReference>
<keyword evidence="11" id="KW-1185">Reference proteome</keyword>
<comment type="subcellular location">
    <subcellularLocation>
        <location evidence="8">Cytoplasm</location>
    </subcellularLocation>
</comment>
<name>A0A023BXJ0_9FLAO</name>
<accession>A0A023BXJ0</accession>
<keyword evidence="2 8" id="KW-0808">Transferase</keyword>
<dbReference type="InterPro" id="IPR029044">
    <property type="entry name" value="Nucleotide-diphossugar_trans"/>
</dbReference>
<keyword evidence="3 8" id="KW-0479">Metal-binding</keyword>
<dbReference type="HAMAP" id="MF_00316">
    <property type="entry name" value="MobA"/>
    <property type="match status" value="1"/>
</dbReference>
<dbReference type="InterPro" id="IPR013482">
    <property type="entry name" value="Molybde_CF_guanTrfase"/>
</dbReference>
<feature type="binding site" evidence="8">
    <location>
        <position position="97"/>
    </location>
    <ligand>
        <name>Mg(2+)</name>
        <dbReference type="ChEBI" id="CHEBI:18420"/>
    </ligand>
</feature>
<dbReference type="PANTHER" id="PTHR19136">
    <property type="entry name" value="MOLYBDENUM COFACTOR GUANYLYLTRANSFERASE"/>
    <property type="match status" value="1"/>
</dbReference>
<dbReference type="GO" id="GO:0061603">
    <property type="term" value="F:molybdenum cofactor guanylyltransferase activity"/>
    <property type="evidence" value="ECO:0007669"/>
    <property type="project" value="UniProtKB-EC"/>
</dbReference>
<keyword evidence="6 8" id="KW-0342">GTP-binding</keyword>
<feature type="domain" description="MobA-like NTP transferase" evidence="9">
    <location>
        <begin position="9"/>
        <end position="159"/>
    </location>
</feature>
<dbReference type="PANTHER" id="PTHR19136:SF81">
    <property type="entry name" value="MOLYBDENUM COFACTOR GUANYLYLTRANSFERASE"/>
    <property type="match status" value="1"/>
</dbReference>
<reference evidence="10 11" key="1">
    <citation type="submission" date="2014-04" db="EMBL/GenBank/DDBJ databases">
        <title>Aquimarina sp. 22II-S11-z7 Genome Sequencing.</title>
        <authorList>
            <person name="Lai Q."/>
        </authorList>
    </citation>
    <scope>NUCLEOTIDE SEQUENCE [LARGE SCALE GENOMIC DNA]</scope>
    <source>
        <strain evidence="10 11">22II-S11-z7</strain>
    </source>
</reference>
<evidence type="ECO:0000313" key="10">
    <source>
        <dbReference type="EMBL" id="EZH74715.1"/>
    </source>
</evidence>
<gene>
    <name evidence="8" type="primary">mobA</name>
    <name evidence="10" type="ORF">ATO12_08220</name>
</gene>
<dbReference type="AlphaFoldDB" id="A0A023BXJ0"/>